<keyword evidence="2" id="KW-0813">Transport</keyword>
<evidence type="ECO:0000313" key="9">
    <source>
        <dbReference type="EMBL" id="MEL0660493.1"/>
    </source>
</evidence>
<keyword evidence="7" id="KW-0868">Chloride</keyword>
<feature type="transmembrane region" description="Helical" evidence="8">
    <location>
        <begin position="72"/>
        <end position="91"/>
    </location>
</feature>
<keyword evidence="3 8" id="KW-0812">Transmembrane</keyword>
<accession>A0ABU9HFA4</accession>
<reference evidence="9 10" key="1">
    <citation type="submission" date="2024-02" db="EMBL/GenBank/DDBJ databases">
        <title>Bacteria isolated from the canopy kelp, Nereocystis luetkeana.</title>
        <authorList>
            <person name="Pfister C.A."/>
            <person name="Younker I.T."/>
            <person name="Light S.H."/>
        </authorList>
    </citation>
    <scope>NUCLEOTIDE SEQUENCE [LARGE SCALE GENOMIC DNA]</scope>
    <source>
        <strain evidence="9 10">TI.2.07</strain>
    </source>
</reference>
<keyword evidence="6 8" id="KW-0472">Membrane</keyword>
<keyword evidence="10" id="KW-1185">Reference proteome</keyword>
<feature type="transmembrane region" description="Helical" evidence="8">
    <location>
        <begin position="122"/>
        <end position="140"/>
    </location>
</feature>
<comment type="caution">
    <text evidence="9">The sequence shown here is derived from an EMBL/GenBank/DDBJ whole genome shotgun (WGS) entry which is preliminary data.</text>
</comment>
<dbReference type="Proteomes" id="UP001366060">
    <property type="component" value="Unassembled WGS sequence"/>
</dbReference>
<protein>
    <submittedName>
        <fullName evidence="9">H(+)/Cl(-) exchange transporter ClcA</fullName>
    </submittedName>
</protein>
<name>A0ABU9HFA4_9GAMM</name>
<evidence type="ECO:0000256" key="6">
    <source>
        <dbReference type="ARBA" id="ARBA00023136"/>
    </source>
</evidence>
<dbReference type="Pfam" id="PF00654">
    <property type="entry name" value="Voltage_CLC"/>
    <property type="match status" value="1"/>
</dbReference>
<evidence type="ECO:0000256" key="1">
    <source>
        <dbReference type="ARBA" id="ARBA00004141"/>
    </source>
</evidence>
<feature type="transmembrane region" description="Helical" evidence="8">
    <location>
        <begin position="282"/>
        <end position="301"/>
    </location>
</feature>
<dbReference type="PRINTS" id="PR00762">
    <property type="entry name" value="CLCHANNEL"/>
</dbReference>
<evidence type="ECO:0000256" key="3">
    <source>
        <dbReference type="ARBA" id="ARBA00022692"/>
    </source>
</evidence>
<feature type="transmembrane region" description="Helical" evidence="8">
    <location>
        <begin position="170"/>
        <end position="194"/>
    </location>
</feature>
<feature type="transmembrane region" description="Helical" evidence="8">
    <location>
        <begin position="321"/>
        <end position="342"/>
    </location>
</feature>
<dbReference type="SUPFAM" id="SSF81340">
    <property type="entry name" value="Clc chloride channel"/>
    <property type="match status" value="1"/>
</dbReference>
<dbReference type="CDD" id="cd01031">
    <property type="entry name" value="EriC"/>
    <property type="match status" value="1"/>
</dbReference>
<evidence type="ECO:0000256" key="7">
    <source>
        <dbReference type="ARBA" id="ARBA00023214"/>
    </source>
</evidence>
<gene>
    <name evidence="9" type="primary">clcA</name>
    <name evidence="9" type="ORF">V6255_15240</name>
</gene>
<feature type="transmembrane region" description="Helical" evidence="8">
    <location>
        <begin position="206"/>
        <end position="225"/>
    </location>
</feature>
<feature type="transmembrane region" description="Helical" evidence="8">
    <location>
        <begin position="28"/>
        <end position="52"/>
    </location>
</feature>
<keyword evidence="5" id="KW-0406">Ion transport</keyword>
<dbReference type="RefSeq" id="WP_341628934.1">
    <property type="nucleotide sequence ID" value="NZ_JBAKBA010000044.1"/>
</dbReference>
<comment type="subcellular location">
    <subcellularLocation>
        <location evidence="1">Membrane</location>
        <topology evidence="1">Multi-pass membrane protein</topology>
    </subcellularLocation>
</comment>
<evidence type="ECO:0000256" key="8">
    <source>
        <dbReference type="SAM" id="Phobius"/>
    </source>
</evidence>
<feature type="transmembrane region" description="Helical" evidence="8">
    <location>
        <begin position="349"/>
        <end position="372"/>
    </location>
</feature>
<feature type="transmembrane region" description="Helical" evidence="8">
    <location>
        <begin position="384"/>
        <end position="406"/>
    </location>
</feature>
<organism evidence="9 10">
    <name type="scientific">Psychromonas arctica</name>
    <dbReference type="NCBI Taxonomy" id="168275"/>
    <lineage>
        <taxon>Bacteria</taxon>
        <taxon>Pseudomonadati</taxon>
        <taxon>Pseudomonadota</taxon>
        <taxon>Gammaproteobacteria</taxon>
        <taxon>Alteromonadales</taxon>
        <taxon>Psychromonadaceae</taxon>
        <taxon>Psychromonas</taxon>
    </lineage>
</organism>
<dbReference type="Gene3D" id="1.10.3080.10">
    <property type="entry name" value="Clc chloride channel"/>
    <property type="match status" value="1"/>
</dbReference>
<dbReference type="EMBL" id="JBAKBA010000044">
    <property type="protein sequence ID" value="MEL0660493.1"/>
    <property type="molecule type" value="Genomic_DNA"/>
</dbReference>
<dbReference type="InterPro" id="IPR014743">
    <property type="entry name" value="Cl-channel_core"/>
</dbReference>
<dbReference type="PANTHER" id="PTHR45711:SF6">
    <property type="entry name" value="CHLORIDE CHANNEL PROTEIN"/>
    <property type="match status" value="1"/>
</dbReference>
<evidence type="ECO:0000256" key="5">
    <source>
        <dbReference type="ARBA" id="ARBA00023065"/>
    </source>
</evidence>
<dbReference type="InterPro" id="IPR001807">
    <property type="entry name" value="ClC"/>
</dbReference>
<proteinExistence type="predicted"/>
<evidence type="ECO:0000313" key="10">
    <source>
        <dbReference type="Proteomes" id="UP001366060"/>
    </source>
</evidence>
<evidence type="ECO:0000256" key="2">
    <source>
        <dbReference type="ARBA" id="ARBA00022448"/>
    </source>
</evidence>
<evidence type="ECO:0000256" key="4">
    <source>
        <dbReference type="ARBA" id="ARBA00022989"/>
    </source>
</evidence>
<dbReference type="PANTHER" id="PTHR45711">
    <property type="entry name" value="CHLORIDE CHANNEL PROTEIN"/>
    <property type="match status" value="1"/>
</dbReference>
<sequence length="474" mass="51106">MKIALPAACINGIKSFIDRFFTRKNSALLIWLSIFIGLLAGSISALFDHGIIWVSEMRLELIHTYGGGEVPLWVIAVPISSIMVGIAFYITHRFAPEAGGSGIPEIEGAMEGMRPVRWKRVIPVKFFGGLLALGSGMALGREGPSVQLGANIGRMISDIFKVDKVDAQALLAAGAAGGLAAAFNAPLAGIMFVIEEMRSQFNYSLTSTKSVFMSAVMATIVMRLFTNQDAVVTVTQYSHPDLHTLGFYLILGFCFGVIGLFFNKMILATQDMYLSIHQNQRWRFVGIGLFLGAVFGALTIVEPDIAFSGIELIPHVEGGQYLAGGLLLLFILRTFTTLLSFGSGAPGGVFAPTLALGTLFGMLFGVIAQALFPDLITEPGAFAIAGMGGLFAATVRAPITGILLVIEMTSNYEMILPLIVTCLGATMVAQTLGGRPIYTQLLERTLKLSMRAKRQETTDKAMFRILGKYSKYKK</sequence>
<feature type="transmembrane region" description="Helical" evidence="8">
    <location>
        <begin position="245"/>
        <end position="262"/>
    </location>
</feature>
<keyword evidence="4 8" id="KW-1133">Transmembrane helix</keyword>
<dbReference type="NCBIfam" id="NF003640">
    <property type="entry name" value="PRK05277.1"/>
    <property type="match status" value="1"/>
</dbReference>